<dbReference type="NCBIfam" id="TIGR00172">
    <property type="entry name" value="maf"/>
    <property type="match status" value="1"/>
</dbReference>
<keyword evidence="4 9" id="KW-0546">Nucleotide metabolism</keyword>
<dbReference type="GO" id="GO:0009117">
    <property type="term" value="P:nucleotide metabolic process"/>
    <property type="evidence" value="ECO:0007669"/>
    <property type="project" value="UniProtKB-KW"/>
</dbReference>
<dbReference type="PIRSF" id="PIRSF006305">
    <property type="entry name" value="Maf"/>
    <property type="match status" value="1"/>
</dbReference>
<dbReference type="CDD" id="cd00555">
    <property type="entry name" value="Maf"/>
    <property type="match status" value="1"/>
</dbReference>
<dbReference type="HAMAP" id="MF_00528">
    <property type="entry name" value="Maf"/>
    <property type="match status" value="1"/>
</dbReference>
<comment type="caution">
    <text evidence="10">The sequence shown here is derived from an EMBL/GenBank/DDBJ whole genome shotgun (WGS) entry which is preliminary data.</text>
</comment>
<dbReference type="RefSeq" id="WP_112157653.1">
    <property type="nucleotide sequence ID" value="NZ_QKRX01000002.1"/>
</dbReference>
<comment type="similarity">
    <text evidence="7 9">Belongs to the Maf family. YceF subfamily.</text>
</comment>
<keyword evidence="11" id="KW-1185">Reference proteome</keyword>
<dbReference type="PANTHER" id="PTHR43213:SF10">
    <property type="entry name" value="7-METHYL-GTP PYROPHOSPHATASE"/>
    <property type="match status" value="1"/>
</dbReference>
<feature type="site" description="Important for substrate specificity" evidence="9">
    <location>
        <position position="155"/>
    </location>
</feature>
<sequence length="193" mass="21241">MNRNIVLASSSPYRKALLDKLGFAYRCRKPDVDETPFANESAEMLVARLSASKAEVLASLYPDTLIIGSDQVATIDGDILGKPGSKNNAAEQLKRLSGRCVQFLTGLSLHNTTTGITQTEVVPFNVHFRQLTPSMIDRYLEREQPFDCAGSFKSEGLGIVLFDRLEGDDPNTLIGLPLIRLARMLENEGVEIL</sequence>
<feature type="site" description="Important for substrate specificity" evidence="9">
    <location>
        <position position="13"/>
    </location>
</feature>
<evidence type="ECO:0000313" key="10">
    <source>
        <dbReference type="EMBL" id="RAU19386.1"/>
    </source>
</evidence>
<comment type="cofactor">
    <cofactor evidence="9">
        <name>a divalent metal cation</name>
        <dbReference type="ChEBI" id="CHEBI:60240"/>
    </cofactor>
</comment>
<keyword evidence="3 9" id="KW-0378">Hydrolase</keyword>
<evidence type="ECO:0000313" key="11">
    <source>
        <dbReference type="Proteomes" id="UP000250744"/>
    </source>
</evidence>
<proteinExistence type="inferred from homology"/>
<name>A0A364NQP0_9GAMM</name>
<dbReference type="Proteomes" id="UP000250744">
    <property type="component" value="Unassembled WGS sequence"/>
</dbReference>
<dbReference type="InterPro" id="IPR003697">
    <property type="entry name" value="Maf-like"/>
</dbReference>
<dbReference type="SUPFAM" id="SSF52972">
    <property type="entry name" value="ITPase-like"/>
    <property type="match status" value="1"/>
</dbReference>
<organism evidence="10 11">
    <name type="scientific">Nitrincola tibetensis</name>
    <dbReference type="NCBI Taxonomy" id="2219697"/>
    <lineage>
        <taxon>Bacteria</taxon>
        <taxon>Pseudomonadati</taxon>
        <taxon>Pseudomonadota</taxon>
        <taxon>Gammaproteobacteria</taxon>
        <taxon>Oceanospirillales</taxon>
        <taxon>Oceanospirillaceae</taxon>
        <taxon>Nitrincola</taxon>
    </lineage>
</organism>
<evidence type="ECO:0000256" key="3">
    <source>
        <dbReference type="ARBA" id="ARBA00022801"/>
    </source>
</evidence>
<evidence type="ECO:0000256" key="6">
    <source>
        <dbReference type="ARBA" id="ARBA00053369"/>
    </source>
</evidence>
<comment type="catalytic activity">
    <reaction evidence="5 9">
        <text>N(7)-methyl-GTP + H2O = N(7)-methyl-GMP + diphosphate + H(+)</text>
        <dbReference type="Rhea" id="RHEA:58744"/>
        <dbReference type="ChEBI" id="CHEBI:15377"/>
        <dbReference type="ChEBI" id="CHEBI:15378"/>
        <dbReference type="ChEBI" id="CHEBI:33019"/>
        <dbReference type="ChEBI" id="CHEBI:58285"/>
        <dbReference type="ChEBI" id="CHEBI:87133"/>
    </reaction>
</comment>
<evidence type="ECO:0000256" key="2">
    <source>
        <dbReference type="ARBA" id="ARBA00022490"/>
    </source>
</evidence>
<accession>A0A364NQP0</accession>
<dbReference type="PANTHER" id="PTHR43213">
    <property type="entry name" value="BIFUNCTIONAL DTTP/UTP PYROPHOSPHATASE/METHYLTRANSFERASE PROTEIN-RELATED"/>
    <property type="match status" value="1"/>
</dbReference>
<evidence type="ECO:0000256" key="1">
    <source>
        <dbReference type="ARBA" id="ARBA00004496"/>
    </source>
</evidence>
<dbReference type="EC" id="3.6.1.-" evidence="9"/>
<keyword evidence="2 9" id="KW-0963">Cytoplasm</keyword>
<evidence type="ECO:0000256" key="5">
    <source>
        <dbReference type="ARBA" id="ARBA00050213"/>
    </source>
</evidence>
<comment type="caution">
    <text evidence="9">Lacks conserved residue(s) required for the propagation of feature annotation.</text>
</comment>
<dbReference type="Pfam" id="PF02545">
    <property type="entry name" value="Maf"/>
    <property type="match status" value="1"/>
</dbReference>
<dbReference type="OrthoDB" id="9813694at2"/>
<feature type="site" description="Important for substrate specificity" evidence="9">
    <location>
        <position position="71"/>
    </location>
</feature>
<dbReference type="InterPro" id="IPR029001">
    <property type="entry name" value="ITPase-like_fam"/>
</dbReference>
<dbReference type="FunFam" id="3.90.950.10:FF:000005">
    <property type="entry name" value="7-methyl-GTP pyrophosphatase"/>
    <property type="match status" value="1"/>
</dbReference>
<dbReference type="EMBL" id="QKRX01000002">
    <property type="protein sequence ID" value="RAU19386.1"/>
    <property type="molecule type" value="Genomic_DNA"/>
</dbReference>
<gene>
    <name evidence="10" type="ORF">DN062_03785</name>
</gene>
<dbReference type="GO" id="GO:0047429">
    <property type="term" value="F:nucleoside triphosphate diphosphatase activity"/>
    <property type="evidence" value="ECO:0007669"/>
    <property type="project" value="InterPro"/>
</dbReference>
<comment type="function">
    <text evidence="6 9">Nucleoside triphosphate pyrophosphatase that hydrolyzes 7-methyl-GTP (m(7)GTP). May have a dual role in cell division arrest and in preventing the incorporation of modified nucleotides into cellular nucleic acids.</text>
</comment>
<dbReference type="AlphaFoldDB" id="A0A364NQP0"/>
<dbReference type="GO" id="GO:0005737">
    <property type="term" value="C:cytoplasm"/>
    <property type="evidence" value="ECO:0007669"/>
    <property type="project" value="UniProtKB-SubCell"/>
</dbReference>
<evidence type="ECO:0000256" key="9">
    <source>
        <dbReference type="HAMAP-Rule" id="MF_00528"/>
    </source>
</evidence>
<evidence type="ECO:0000256" key="7">
    <source>
        <dbReference type="ARBA" id="ARBA00060749"/>
    </source>
</evidence>
<protein>
    <recommendedName>
        <fullName evidence="8 9">7-methyl-GTP pyrophosphatase</fullName>
        <shortName evidence="9">m(7)GTP pyrophosphatase</shortName>
        <ecNumber evidence="9">3.6.1.-</ecNumber>
    </recommendedName>
</protein>
<evidence type="ECO:0000256" key="4">
    <source>
        <dbReference type="ARBA" id="ARBA00023080"/>
    </source>
</evidence>
<dbReference type="Gene3D" id="3.90.950.10">
    <property type="match status" value="1"/>
</dbReference>
<feature type="active site" description="Proton acceptor" evidence="9">
    <location>
        <position position="70"/>
    </location>
</feature>
<comment type="subcellular location">
    <subcellularLocation>
        <location evidence="1 9">Cytoplasm</location>
    </subcellularLocation>
</comment>
<reference evidence="10 11" key="1">
    <citation type="submission" date="2018-06" db="EMBL/GenBank/DDBJ databases">
        <title>Nitrincola tibetense sp. nov., isolated from Lake XuguoCo on Tibetan Plateau.</title>
        <authorList>
            <person name="Xing P."/>
        </authorList>
    </citation>
    <scope>NUCLEOTIDE SEQUENCE [LARGE SCALE GENOMIC DNA]</scope>
    <source>
        <strain evidence="11">xg18</strain>
    </source>
</reference>
<evidence type="ECO:0000256" key="8">
    <source>
        <dbReference type="ARBA" id="ARBA00068163"/>
    </source>
</evidence>